<comment type="caution">
    <text evidence="2">The sequence shown here is derived from an EMBL/GenBank/DDBJ whole genome shotgun (WGS) entry which is preliminary data.</text>
</comment>
<dbReference type="Proteomes" id="UP001597079">
    <property type="component" value="Unassembled WGS sequence"/>
</dbReference>
<name>A0ABW4JIX1_9BACL</name>
<accession>A0ABW4JIX1</accession>
<keyword evidence="3" id="KW-1185">Reference proteome</keyword>
<evidence type="ECO:0000313" key="2">
    <source>
        <dbReference type="EMBL" id="MFD1676361.1"/>
    </source>
</evidence>
<feature type="region of interest" description="Disordered" evidence="1">
    <location>
        <begin position="66"/>
        <end position="110"/>
    </location>
</feature>
<protein>
    <submittedName>
        <fullName evidence="2">Uncharacterized protein</fullName>
    </submittedName>
</protein>
<evidence type="ECO:0000256" key="1">
    <source>
        <dbReference type="SAM" id="MobiDB-lite"/>
    </source>
</evidence>
<organism evidence="2 3">
    <name type="scientific">Alicyclobacillus fodiniaquatilis</name>
    <dbReference type="NCBI Taxonomy" id="1661150"/>
    <lineage>
        <taxon>Bacteria</taxon>
        <taxon>Bacillati</taxon>
        <taxon>Bacillota</taxon>
        <taxon>Bacilli</taxon>
        <taxon>Bacillales</taxon>
        <taxon>Alicyclobacillaceae</taxon>
        <taxon>Alicyclobacillus</taxon>
    </lineage>
</organism>
<dbReference type="EMBL" id="JBHUCX010000054">
    <property type="protein sequence ID" value="MFD1676361.1"/>
    <property type="molecule type" value="Genomic_DNA"/>
</dbReference>
<gene>
    <name evidence="2" type="ORF">ACFSB2_16795</name>
</gene>
<sequence length="110" mass="12479">MSTSKFLLSYDEDYDSDIHQIISETPRKRISERLRNLIRLGLMVESQGIQHVVHQQVSMAPLKVDLDPQTGGAVEDGVYNPSSLNEPSSRDQIQLQPRRKKPIQITPPKS</sequence>
<reference evidence="3" key="1">
    <citation type="journal article" date="2019" name="Int. J. Syst. Evol. Microbiol.">
        <title>The Global Catalogue of Microorganisms (GCM) 10K type strain sequencing project: providing services to taxonomists for standard genome sequencing and annotation.</title>
        <authorList>
            <consortium name="The Broad Institute Genomics Platform"/>
            <consortium name="The Broad Institute Genome Sequencing Center for Infectious Disease"/>
            <person name="Wu L."/>
            <person name="Ma J."/>
        </authorList>
    </citation>
    <scope>NUCLEOTIDE SEQUENCE [LARGE SCALE GENOMIC DNA]</scope>
    <source>
        <strain evidence="3">CGMCC 1.12286</strain>
    </source>
</reference>
<evidence type="ECO:0000313" key="3">
    <source>
        <dbReference type="Proteomes" id="UP001597079"/>
    </source>
</evidence>
<proteinExistence type="predicted"/>
<feature type="compositionally biased region" description="Polar residues" evidence="1">
    <location>
        <begin position="80"/>
        <end position="95"/>
    </location>
</feature>
<dbReference type="RefSeq" id="WP_377944261.1">
    <property type="nucleotide sequence ID" value="NZ_JBHUCX010000054.1"/>
</dbReference>